<comment type="cofactor">
    <cofactor evidence="1 15">
        <name>Mg(2+)</name>
        <dbReference type="ChEBI" id="CHEBI:18420"/>
    </cofactor>
</comment>
<keyword evidence="8 15" id="KW-0479">Metal-binding</keyword>
<dbReference type="UniPathway" id="UPA00035">
    <property type="reaction ID" value="UER00040"/>
</dbReference>
<dbReference type="AlphaFoldDB" id="A0A8J3CIC7"/>
<evidence type="ECO:0000256" key="15">
    <source>
        <dbReference type="RuleBase" id="RU364045"/>
    </source>
</evidence>
<keyword evidence="7 15" id="KW-0028">Amino-acid biosynthesis</keyword>
<evidence type="ECO:0000256" key="13">
    <source>
        <dbReference type="ARBA" id="ARBA00025634"/>
    </source>
</evidence>
<evidence type="ECO:0000256" key="4">
    <source>
        <dbReference type="ARBA" id="ARBA00011575"/>
    </source>
</evidence>
<dbReference type="EC" id="4.1.3.27" evidence="5 15"/>
<comment type="caution">
    <text evidence="18">The sequence shown here is derived from an EMBL/GenBank/DDBJ whole genome shotgun (WGS) entry which is preliminary data.</text>
</comment>
<dbReference type="EMBL" id="BMZG01000007">
    <property type="protein sequence ID" value="GHA75495.1"/>
    <property type="molecule type" value="Genomic_DNA"/>
</dbReference>
<organism evidence="18 19">
    <name type="scientific">Formosimonas limnophila</name>
    <dbReference type="NCBI Taxonomy" id="1384487"/>
    <lineage>
        <taxon>Bacteria</taxon>
        <taxon>Pseudomonadati</taxon>
        <taxon>Pseudomonadota</taxon>
        <taxon>Betaproteobacteria</taxon>
        <taxon>Burkholderiales</taxon>
        <taxon>Burkholderiaceae</taxon>
        <taxon>Formosimonas</taxon>
    </lineage>
</organism>
<dbReference type="NCBIfam" id="TIGR00564">
    <property type="entry name" value="trpE_most"/>
    <property type="match status" value="1"/>
</dbReference>
<dbReference type="GO" id="GO:0004049">
    <property type="term" value="F:anthranilate synthase activity"/>
    <property type="evidence" value="ECO:0007669"/>
    <property type="project" value="UniProtKB-EC"/>
</dbReference>
<evidence type="ECO:0000256" key="5">
    <source>
        <dbReference type="ARBA" id="ARBA00012266"/>
    </source>
</evidence>
<evidence type="ECO:0000256" key="3">
    <source>
        <dbReference type="ARBA" id="ARBA00009562"/>
    </source>
</evidence>
<evidence type="ECO:0000313" key="19">
    <source>
        <dbReference type="Proteomes" id="UP000614287"/>
    </source>
</evidence>
<dbReference type="InterPro" id="IPR005801">
    <property type="entry name" value="ADC_synthase"/>
</dbReference>
<keyword evidence="9 15" id="KW-0822">Tryptophan biosynthesis</keyword>
<dbReference type="Pfam" id="PF00425">
    <property type="entry name" value="Chorismate_bind"/>
    <property type="match status" value="1"/>
</dbReference>
<keyword evidence="19" id="KW-1185">Reference proteome</keyword>
<comment type="catalytic activity">
    <reaction evidence="14 15">
        <text>chorismate + L-glutamine = anthranilate + pyruvate + L-glutamate + H(+)</text>
        <dbReference type="Rhea" id="RHEA:21732"/>
        <dbReference type="ChEBI" id="CHEBI:15361"/>
        <dbReference type="ChEBI" id="CHEBI:15378"/>
        <dbReference type="ChEBI" id="CHEBI:16567"/>
        <dbReference type="ChEBI" id="CHEBI:29748"/>
        <dbReference type="ChEBI" id="CHEBI:29985"/>
        <dbReference type="ChEBI" id="CHEBI:58359"/>
        <dbReference type="EC" id="4.1.3.27"/>
    </reaction>
</comment>
<gene>
    <name evidence="15 18" type="primary">trpE</name>
    <name evidence="18" type="ORF">GCM10009007_15820</name>
</gene>
<evidence type="ECO:0000256" key="8">
    <source>
        <dbReference type="ARBA" id="ARBA00022723"/>
    </source>
</evidence>
<comment type="similarity">
    <text evidence="3 15">Belongs to the anthranilate synthase component I family.</text>
</comment>
<evidence type="ECO:0000256" key="6">
    <source>
        <dbReference type="ARBA" id="ARBA00020653"/>
    </source>
</evidence>
<keyword evidence="12 15" id="KW-0456">Lyase</keyword>
<dbReference type="Pfam" id="PF04715">
    <property type="entry name" value="Anth_synt_I_N"/>
    <property type="match status" value="1"/>
</dbReference>
<evidence type="ECO:0000256" key="1">
    <source>
        <dbReference type="ARBA" id="ARBA00001946"/>
    </source>
</evidence>
<sequence length="495" mass="54722">MLTKDQFIALAAQGYNHVPLSLETFADLDTPLSIYLKLANQKYSYLLESVVGGEKSGRYSIIGLPCRTRIEKKNHVVREWLDDTCIAEHADADLFEFTRAFLKRYQVPKLDGHARYSGGLVGFFGYDTVREIEKRLTNTCPPDDTDIADLHLLLSEELAVVDNVLGKVYLTVYANPQEPNAYENARERLAKMLSDLRQPAHIPASPAVINHEAHSDFGEESFKKGVLTCKEYINAGDCMQVVLSQRTQRRFEAEPLNLYRALRALNPSPYMYFMNYDDVHIVGASPEILVKLDEEGIATVRPIAGTRPRGANLAEDERLSADLLADAKECAEHLMLIDLGRNDIGRIAQTGTVEVTDQMVIEKYSHVLHMVSNVQGKIIDGMDAIDVLKATFPAGTLSGAPKVRAMEILDELEPTKRCIYGGAVGHMGFFNDMDLAIAIRTAVIKNDVLYVQAGAGIVADSDVNAEWNETRAKMRAVLSAADLACAGLDTTLSNI</sequence>
<evidence type="ECO:0000256" key="11">
    <source>
        <dbReference type="ARBA" id="ARBA00023141"/>
    </source>
</evidence>
<proteinExistence type="inferred from homology"/>
<evidence type="ECO:0000256" key="12">
    <source>
        <dbReference type="ARBA" id="ARBA00023239"/>
    </source>
</evidence>
<dbReference type="Gene3D" id="3.60.120.10">
    <property type="entry name" value="Anthranilate synthase"/>
    <property type="match status" value="1"/>
</dbReference>
<reference evidence="18" key="2">
    <citation type="submission" date="2020-09" db="EMBL/GenBank/DDBJ databases">
        <authorList>
            <person name="Sun Q."/>
            <person name="Kim S."/>
        </authorList>
    </citation>
    <scope>NUCLEOTIDE SEQUENCE</scope>
    <source>
        <strain evidence="18">KCTC 32501</strain>
    </source>
</reference>
<reference evidence="18" key="1">
    <citation type="journal article" date="2014" name="Int. J. Syst. Evol. Microbiol.">
        <title>Complete genome sequence of Corynebacterium casei LMG S-19264T (=DSM 44701T), isolated from a smear-ripened cheese.</title>
        <authorList>
            <consortium name="US DOE Joint Genome Institute (JGI-PGF)"/>
            <person name="Walter F."/>
            <person name="Albersmeier A."/>
            <person name="Kalinowski J."/>
            <person name="Ruckert C."/>
        </authorList>
    </citation>
    <scope>NUCLEOTIDE SEQUENCE</scope>
    <source>
        <strain evidence="18">KCTC 32501</strain>
    </source>
</reference>
<dbReference type="SUPFAM" id="SSF56322">
    <property type="entry name" value="ADC synthase"/>
    <property type="match status" value="1"/>
</dbReference>
<dbReference type="InterPro" id="IPR019999">
    <property type="entry name" value="Anth_synth_I-like"/>
</dbReference>
<evidence type="ECO:0000256" key="10">
    <source>
        <dbReference type="ARBA" id="ARBA00022842"/>
    </source>
</evidence>
<accession>A0A8J3CIC7</accession>
<evidence type="ECO:0000259" key="17">
    <source>
        <dbReference type="Pfam" id="PF04715"/>
    </source>
</evidence>
<dbReference type="PANTHER" id="PTHR11236:SF48">
    <property type="entry name" value="ISOCHORISMATE SYNTHASE MENF"/>
    <property type="match status" value="1"/>
</dbReference>
<feature type="domain" description="Chorismate-utilising enzyme C-terminal" evidence="16">
    <location>
        <begin position="219"/>
        <end position="473"/>
    </location>
</feature>
<evidence type="ECO:0000259" key="16">
    <source>
        <dbReference type="Pfam" id="PF00425"/>
    </source>
</evidence>
<evidence type="ECO:0000256" key="7">
    <source>
        <dbReference type="ARBA" id="ARBA00022605"/>
    </source>
</evidence>
<name>A0A8J3CIC7_9BURK</name>
<keyword evidence="11 15" id="KW-0057">Aromatic amino acid biosynthesis</keyword>
<dbReference type="PRINTS" id="PR00095">
    <property type="entry name" value="ANTSNTHASEI"/>
</dbReference>
<dbReference type="InterPro" id="IPR005256">
    <property type="entry name" value="Anth_synth_I_PabB"/>
</dbReference>
<evidence type="ECO:0000256" key="9">
    <source>
        <dbReference type="ARBA" id="ARBA00022822"/>
    </source>
</evidence>
<dbReference type="InterPro" id="IPR015890">
    <property type="entry name" value="Chorismate_C"/>
</dbReference>
<dbReference type="GO" id="GO:0046872">
    <property type="term" value="F:metal ion binding"/>
    <property type="evidence" value="ECO:0007669"/>
    <property type="project" value="UniProtKB-KW"/>
</dbReference>
<dbReference type="Proteomes" id="UP000614287">
    <property type="component" value="Unassembled WGS sequence"/>
</dbReference>
<comment type="pathway">
    <text evidence="2 15">Amino-acid biosynthesis; L-tryptophan biosynthesis; L-tryptophan from chorismate: step 1/5.</text>
</comment>
<dbReference type="GO" id="GO:0000162">
    <property type="term" value="P:L-tryptophan biosynthetic process"/>
    <property type="evidence" value="ECO:0007669"/>
    <property type="project" value="UniProtKB-UniPathway"/>
</dbReference>
<comment type="subunit">
    <text evidence="4 15">Heterotetramer consisting of two non-identical subunits: a beta subunit (TrpG) and a large alpha subunit (TrpE).</text>
</comment>
<comment type="function">
    <text evidence="13 15">Part of a heterotetrameric complex that catalyzes the two-step biosynthesis of anthranilate, an intermediate in the biosynthesis of L-tryptophan. In the first step, the glutamine-binding beta subunit (TrpG) of anthranilate synthase (AS) provides the glutamine amidotransferase activity which generates ammonia as a substrate that, along with chorismate, is used in the second step, catalyzed by the large alpha subunit of AS (TrpE) to produce anthranilate. In the absence of TrpG, TrpE can synthesize anthranilate directly from chorismate and high concentrations of ammonia.</text>
</comment>
<protein>
    <recommendedName>
        <fullName evidence="6 15">Anthranilate synthase component 1</fullName>
        <ecNumber evidence="5 15">4.1.3.27</ecNumber>
    </recommendedName>
</protein>
<evidence type="ECO:0000256" key="2">
    <source>
        <dbReference type="ARBA" id="ARBA00004873"/>
    </source>
</evidence>
<evidence type="ECO:0000313" key="18">
    <source>
        <dbReference type="EMBL" id="GHA75495.1"/>
    </source>
</evidence>
<dbReference type="InterPro" id="IPR006805">
    <property type="entry name" value="Anth_synth_I_N"/>
</dbReference>
<keyword evidence="10 15" id="KW-0460">Magnesium</keyword>
<feature type="domain" description="Anthranilate synthase component I N-terminal" evidence="17">
    <location>
        <begin position="27"/>
        <end position="170"/>
    </location>
</feature>
<dbReference type="PANTHER" id="PTHR11236">
    <property type="entry name" value="AMINOBENZOATE/ANTHRANILATE SYNTHASE"/>
    <property type="match status" value="1"/>
</dbReference>
<evidence type="ECO:0000256" key="14">
    <source>
        <dbReference type="ARBA" id="ARBA00047683"/>
    </source>
</evidence>